<evidence type="ECO:0000313" key="1">
    <source>
        <dbReference type="EMBL" id="CAD8189225.1"/>
    </source>
</evidence>
<comment type="caution">
    <text evidence="1">The sequence shown here is derived from an EMBL/GenBank/DDBJ whole genome shotgun (WGS) entry which is preliminary data.</text>
</comment>
<accession>A0A8S1WKK1</accession>
<dbReference type="EMBL" id="CAJJDP010000093">
    <property type="protein sequence ID" value="CAD8189225.1"/>
    <property type="molecule type" value="Genomic_DNA"/>
</dbReference>
<organism evidence="1 2">
    <name type="scientific">Paramecium octaurelia</name>
    <dbReference type="NCBI Taxonomy" id="43137"/>
    <lineage>
        <taxon>Eukaryota</taxon>
        <taxon>Sar</taxon>
        <taxon>Alveolata</taxon>
        <taxon>Ciliophora</taxon>
        <taxon>Intramacronucleata</taxon>
        <taxon>Oligohymenophorea</taxon>
        <taxon>Peniculida</taxon>
        <taxon>Parameciidae</taxon>
        <taxon>Paramecium</taxon>
    </lineage>
</organism>
<sequence length="76" mass="8760">MAASTYLFLQLEKQNTQQTIKLLLNSIKFLECSTKLFEKMQRGKVYIIHIHSSIILQPKISETPKAQKLSLNGRIN</sequence>
<proteinExistence type="predicted"/>
<name>A0A8S1WKK1_PAROT</name>
<dbReference type="AlphaFoldDB" id="A0A8S1WKK1"/>
<evidence type="ECO:0000313" key="2">
    <source>
        <dbReference type="Proteomes" id="UP000683925"/>
    </source>
</evidence>
<reference evidence="1" key="1">
    <citation type="submission" date="2021-01" db="EMBL/GenBank/DDBJ databases">
        <authorList>
            <consortium name="Genoscope - CEA"/>
            <person name="William W."/>
        </authorList>
    </citation>
    <scope>NUCLEOTIDE SEQUENCE</scope>
</reference>
<gene>
    <name evidence="1" type="ORF">POCTA_138.1.T0940167</name>
</gene>
<keyword evidence="2" id="KW-1185">Reference proteome</keyword>
<dbReference type="Proteomes" id="UP000683925">
    <property type="component" value="Unassembled WGS sequence"/>
</dbReference>
<protein>
    <submittedName>
        <fullName evidence="1">Uncharacterized protein</fullName>
    </submittedName>
</protein>